<keyword evidence="1" id="KW-0812">Transmembrane</keyword>
<dbReference type="Proteomes" id="UP000603317">
    <property type="component" value="Unassembled WGS sequence"/>
</dbReference>
<protein>
    <submittedName>
        <fullName evidence="2">Uncharacterized protein</fullName>
    </submittedName>
</protein>
<evidence type="ECO:0000256" key="1">
    <source>
        <dbReference type="SAM" id="Phobius"/>
    </source>
</evidence>
<dbReference type="EMBL" id="BMID01000001">
    <property type="protein sequence ID" value="GFZ97870.1"/>
    <property type="molecule type" value="Genomic_DNA"/>
</dbReference>
<keyword evidence="1" id="KW-0472">Membrane</keyword>
<proteinExistence type="predicted"/>
<gene>
    <name evidence="2" type="ORF">GCM10010923_02410</name>
</gene>
<reference evidence="3" key="1">
    <citation type="journal article" date="2019" name="Int. J. Syst. Evol. Microbiol.">
        <title>The Global Catalogue of Microorganisms (GCM) 10K type strain sequencing project: providing services to taxonomists for standard genome sequencing and annotation.</title>
        <authorList>
            <consortium name="The Broad Institute Genomics Platform"/>
            <consortium name="The Broad Institute Genome Sequencing Center for Infectious Disease"/>
            <person name="Wu L."/>
            <person name="Ma J."/>
        </authorList>
    </citation>
    <scope>NUCLEOTIDE SEQUENCE [LARGE SCALE GENOMIC DNA]</scope>
    <source>
        <strain evidence="3">CGMCC 1.15297</strain>
    </source>
</reference>
<keyword evidence="1" id="KW-1133">Transmembrane helix</keyword>
<accession>A0ABQ1F333</accession>
<sequence length="67" mass="7482">MLWLIFYATGCALTLFLAYAIGLGAGRRRPFFGYGFGVVLLALSIWLGLRSAEIASHIWPGIFDWPF</sequence>
<evidence type="ECO:0000313" key="3">
    <source>
        <dbReference type="Proteomes" id="UP000603317"/>
    </source>
</evidence>
<dbReference type="RefSeq" id="WP_188640967.1">
    <property type="nucleotide sequence ID" value="NZ_BMID01000001.1"/>
</dbReference>
<evidence type="ECO:0000313" key="2">
    <source>
        <dbReference type="EMBL" id="GFZ97870.1"/>
    </source>
</evidence>
<name>A0ABQ1F333_9SPHN</name>
<organism evidence="2 3">
    <name type="scientific">Blastomonas marina</name>
    <dbReference type="NCBI Taxonomy" id="1867408"/>
    <lineage>
        <taxon>Bacteria</taxon>
        <taxon>Pseudomonadati</taxon>
        <taxon>Pseudomonadota</taxon>
        <taxon>Alphaproteobacteria</taxon>
        <taxon>Sphingomonadales</taxon>
        <taxon>Sphingomonadaceae</taxon>
        <taxon>Blastomonas</taxon>
    </lineage>
</organism>
<feature type="transmembrane region" description="Helical" evidence="1">
    <location>
        <begin position="30"/>
        <end position="49"/>
    </location>
</feature>
<keyword evidence="3" id="KW-1185">Reference proteome</keyword>
<comment type="caution">
    <text evidence="2">The sequence shown here is derived from an EMBL/GenBank/DDBJ whole genome shotgun (WGS) entry which is preliminary data.</text>
</comment>